<dbReference type="Gene3D" id="3.40.50.720">
    <property type="entry name" value="NAD(P)-binding Rossmann-like Domain"/>
    <property type="match status" value="1"/>
</dbReference>
<reference evidence="3 4" key="1">
    <citation type="submission" date="2019-06" db="EMBL/GenBank/DDBJ databases">
        <title>Sequencing the genomes of 1000 actinobacteria strains.</title>
        <authorList>
            <person name="Klenk H.-P."/>
        </authorList>
    </citation>
    <scope>NUCLEOTIDE SEQUENCE [LARGE SCALE GENOMIC DNA]</scope>
    <source>
        <strain evidence="3 4">DSM 41649</strain>
    </source>
</reference>
<dbReference type="GO" id="GO:0016491">
    <property type="term" value="F:oxidoreductase activity"/>
    <property type="evidence" value="ECO:0007669"/>
    <property type="project" value="UniProtKB-KW"/>
</dbReference>
<evidence type="ECO:0000256" key="1">
    <source>
        <dbReference type="ARBA" id="ARBA00023002"/>
    </source>
</evidence>
<dbReference type="Gene3D" id="3.90.180.10">
    <property type="entry name" value="Medium-chain alcohol dehydrogenases, catalytic domain"/>
    <property type="match status" value="1"/>
</dbReference>
<dbReference type="InterPro" id="IPR020843">
    <property type="entry name" value="ER"/>
</dbReference>
<evidence type="ECO:0000313" key="4">
    <source>
        <dbReference type="Proteomes" id="UP000318416"/>
    </source>
</evidence>
<dbReference type="PANTHER" id="PTHR11695">
    <property type="entry name" value="ALCOHOL DEHYDROGENASE RELATED"/>
    <property type="match status" value="1"/>
</dbReference>
<comment type="caution">
    <text evidence="3">The sequence shown here is derived from an EMBL/GenBank/DDBJ whole genome shotgun (WGS) entry which is preliminary data.</text>
</comment>
<proteinExistence type="predicted"/>
<protein>
    <submittedName>
        <fullName evidence="3">NADPH:quinone reductase-like Zn-dependent oxidoreductase</fullName>
    </submittedName>
</protein>
<dbReference type="AlphaFoldDB" id="A0A561EIJ4"/>
<dbReference type="OrthoDB" id="3727682at2"/>
<dbReference type="SMART" id="SM00829">
    <property type="entry name" value="PKS_ER"/>
    <property type="match status" value="1"/>
</dbReference>
<keyword evidence="1" id="KW-0560">Oxidoreductase</keyword>
<dbReference type="Pfam" id="PF13602">
    <property type="entry name" value="ADH_zinc_N_2"/>
    <property type="match status" value="1"/>
</dbReference>
<dbReference type="RefSeq" id="WP_145786881.1">
    <property type="nucleotide sequence ID" value="NZ_BAAABR010000014.1"/>
</dbReference>
<evidence type="ECO:0000313" key="3">
    <source>
        <dbReference type="EMBL" id="TWE15424.1"/>
    </source>
</evidence>
<dbReference type="Proteomes" id="UP000318416">
    <property type="component" value="Unassembled WGS sequence"/>
</dbReference>
<dbReference type="SUPFAM" id="SSF50129">
    <property type="entry name" value="GroES-like"/>
    <property type="match status" value="1"/>
</dbReference>
<dbReference type="PROSITE" id="PS01162">
    <property type="entry name" value="QOR_ZETA_CRYSTAL"/>
    <property type="match status" value="1"/>
</dbReference>
<accession>A0A561EIJ4</accession>
<dbReference type="InterPro" id="IPR050700">
    <property type="entry name" value="YIM1/Zinc_Alcohol_DH_Fams"/>
</dbReference>
<sequence length="323" mass="34358">MKAIVQDTYGLPEVLRLEEIERPVPGRGEVLVRVHAAAVDMGVWHLMAGMPYLVRAMGFGLRAPKTRVPGMDVAGRVEAVGADVTRFRPGDEVYGSCNGSFAEYACAKEGRLAHKPGNLDFEQAAAVPVSACTALQAVRGGRLQAGQTVLVIGASGGVGTFAVQLAKAFGAHVTGVCSTAKADLVRSIGADEVIDYTREDPTDGTRRYDLVLDIAGNRSLSRLRRALTPRGTLVIVGGEEGGRWIGGNDRQLRALLLSPFVGQRLRGLVAMEKHADLKILGELLEAGSVTPVIDRTYPLAQVPDAISYLMAGHARGKVVVRVQ</sequence>
<dbReference type="InterPro" id="IPR002364">
    <property type="entry name" value="Quin_OxRdtase/zeta-crystal_CS"/>
</dbReference>
<dbReference type="InterPro" id="IPR011032">
    <property type="entry name" value="GroES-like_sf"/>
</dbReference>
<keyword evidence="4" id="KW-1185">Reference proteome</keyword>
<dbReference type="CDD" id="cd08267">
    <property type="entry name" value="MDR1"/>
    <property type="match status" value="1"/>
</dbReference>
<evidence type="ECO:0000259" key="2">
    <source>
        <dbReference type="SMART" id="SM00829"/>
    </source>
</evidence>
<organism evidence="3 4">
    <name type="scientific">Kitasatospora atroaurantiaca</name>
    <dbReference type="NCBI Taxonomy" id="285545"/>
    <lineage>
        <taxon>Bacteria</taxon>
        <taxon>Bacillati</taxon>
        <taxon>Actinomycetota</taxon>
        <taxon>Actinomycetes</taxon>
        <taxon>Kitasatosporales</taxon>
        <taxon>Streptomycetaceae</taxon>
        <taxon>Kitasatospora</taxon>
    </lineage>
</organism>
<dbReference type="EMBL" id="VIVR01000001">
    <property type="protein sequence ID" value="TWE15424.1"/>
    <property type="molecule type" value="Genomic_DNA"/>
</dbReference>
<dbReference type="Pfam" id="PF08240">
    <property type="entry name" value="ADH_N"/>
    <property type="match status" value="1"/>
</dbReference>
<gene>
    <name evidence="3" type="ORF">FB465_0317</name>
</gene>
<feature type="domain" description="Enoyl reductase (ER)" evidence="2">
    <location>
        <begin position="10"/>
        <end position="320"/>
    </location>
</feature>
<dbReference type="GO" id="GO:0008270">
    <property type="term" value="F:zinc ion binding"/>
    <property type="evidence" value="ECO:0007669"/>
    <property type="project" value="InterPro"/>
</dbReference>
<name>A0A561EIJ4_9ACTN</name>
<dbReference type="InterPro" id="IPR013154">
    <property type="entry name" value="ADH-like_N"/>
</dbReference>
<dbReference type="SUPFAM" id="SSF51735">
    <property type="entry name" value="NAD(P)-binding Rossmann-fold domains"/>
    <property type="match status" value="1"/>
</dbReference>
<dbReference type="InterPro" id="IPR036291">
    <property type="entry name" value="NAD(P)-bd_dom_sf"/>
</dbReference>
<dbReference type="PANTHER" id="PTHR11695:SF294">
    <property type="entry name" value="RETICULON-4-INTERACTING PROTEIN 1, MITOCHONDRIAL"/>
    <property type="match status" value="1"/>
</dbReference>